<organism evidence="10 11">
    <name type="scientific">Sanghuangporus baumii</name>
    <name type="common">Phellinus baumii</name>
    <dbReference type="NCBI Taxonomy" id="108892"/>
    <lineage>
        <taxon>Eukaryota</taxon>
        <taxon>Fungi</taxon>
        <taxon>Dikarya</taxon>
        <taxon>Basidiomycota</taxon>
        <taxon>Agaricomycotina</taxon>
        <taxon>Agaricomycetes</taxon>
        <taxon>Hymenochaetales</taxon>
        <taxon>Hymenochaetaceae</taxon>
        <taxon>Sanghuangporus</taxon>
    </lineage>
</organism>
<accession>A0A9Q5HQ57</accession>
<dbReference type="PROSITE" id="PS00217">
    <property type="entry name" value="SUGAR_TRANSPORT_2"/>
    <property type="match status" value="1"/>
</dbReference>
<dbReference type="GO" id="GO:0016020">
    <property type="term" value="C:membrane"/>
    <property type="evidence" value="ECO:0007669"/>
    <property type="project" value="UniProtKB-SubCell"/>
</dbReference>
<dbReference type="AlphaFoldDB" id="A0A9Q5HQ57"/>
<name>A0A9Q5HQ57_SANBA</name>
<reference evidence="10" key="1">
    <citation type="submission" date="2016-06" db="EMBL/GenBank/DDBJ databases">
        <title>Draft Genome sequence of the fungus Inonotus baumii.</title>
        <authorList>
            <person name="Zhu H."/>
            <person name="Lin W."/>
        </authorList>
    </citation>
    <scope>NUCLEOTIDE SEQUENCE</scope>
    <source>
        <strain evidence="10">821</strain>
    </source>
</reference>
<feature type="transmembrane region" description="Helical" evidence="8">
    <location>
        <begin position="460"/>
        <end position="483"/>
    </location>
</feature>
<dbReference type="Pfam" id="PF00083">
    <property type="entry name" value="Sugar_tr"/>
    <property type="match status" value="2"/>
</dbReference>
<feature type="transmembrane region" description="Helical" evidence="8">
    <location>
        <begin position="526"/>
        <end position="546"/>
    </location>
</feature>
<keyword evidence="11" id="KW-1185">Reference proteome</keyword>
<dbReference type="PANTHER" id="PTHR48022">
    <property type="entry name" value="PLASTIDIC GLUCOSE TRANSPORTER 4"/>
    <property type="match status" value="1"/>
</dbReference>
<keyword evidence="10" id="KW-0762">Sugar transport</keyword>
<feature type="transmembrane region" description="Helical" evidence="8">
    <location>
        <begin position="126"/>
        <end position="148"/>
    </location>
</feature>
<evidence type="ECO:0000256" key="5">
    <source>
        <dbReference type="ARBA" id="ARBA00022989"/>
    </source>
</evidence>
<keyword evidence="6 8" id="KW-0472">Membrane</keyword>
<dbReference type="PROSITE" id="PS50850">
    <property type="entry name" value="MFS"/>
    <property type="match status" value="1"/>
</dbReference>
<keyword evidence="3" id="KW-0813">Transport</keyword>
<dbReference type="InterPro" id="IPR005829">
    <property type="entry name" value="Sugar_transporter_CS"/>
</dbReference>
<evidence type="ECO:0000256" key="6">
    <source>
        <dbReference type="ARBA" id="ARBA00023136"/>
    </source>
</evidence>
<dbReference type="Gene3D" id="1.20.1250.20">
    <property type="entry name" value="MFS general substrate transporter like domains"/>
    <property type="match status" value="2"/>
</dbReference>
<evidence type="ECO:0000256" key="7">
    <source>
        <dbReference type="ARBA" id="ARBA00049119"/>
    </source>
</evidence>
<evidence type="ECO:0000259" key="9">
    <source>
        <dbReference type="PROSITE" id="PS50850"/>
    </source>
</evidence>
<sequence length="601" mass="65097">MALRIEAMEQKTISINKAQSFISHLCRAIIQAVQDCPIRHGNRRSFSEQSVLAFVAYWGIVLFGYDTGVAGSVIAQDYFKQHFLANPDGTVDSHKATSLSANVVSAGAFFGALGSAPISAGIGRKYTLFGFSVIFIIGAILQVISGVGGRGISYIYAGRAIAGVGVGAISAVAPTYVSECSPKDVRGRVTGLFQIMVAVGVMLRSVTILYNVVQEMINNLFAASQATSSTSGLVNTTPSVRKCGKFPSVSKLYQVLYSFPVDVTLIVQYNSLTGGIMCIGLLFVRESPRWLASCGRKSEAMENLSYIRKLPIENHSVLSEMAEIEAAVQEEREARKDLGMKEAFLGKGNFIRFVIAFVIFLLQQWAGQNSVGYYAPQIFQAIGYEGASNSLLASGIYGIVKVIATTLFVFFLVESLGRKLSLAISAFGMGTLFFIIGAILKTHPPGDLPDGATAPPASKAMAAMLYIYVAFYSMGWGPLPWVYVSDIFPTRTRHYGLSVASASQWLWNFVVSYTTPRIIASLGYKIFLMFAAVNIGAMFTFSLFIPETKGRSLEEMDVIFGAIGAEEHAARIRDQEKAIEHDLHDVHSSSGDEHNGKGSDI</sequence>
<keyword evidence="5 8" id="KW-1133">Transmembrane helix</keyword>
<comment type="catalytic activity">
    <reaction evidence="7">
        <text>myo-inositol(out) + H(+)(out) = myo-inositol(in) + H(+)(in)</text>
        <dbReference type="Rhea" id="RHEA:60364"/>
        <dbReference type="ChEBI" id="CHEBI:15378"/>
        <dbReference type="ChEBI" id="CHEBI:17268"/>
    </reaction>
</comment>
<comment type="similarity">
    <text evidence="2">Belongs to the major facilitator superfamily. Sugar transporter (TC 2.A.1.1) family.</text>
</comment>
<dbReference type="PANTHER" id="PTHR48022:SF23">
    <property type="entry name" value="MAJOR FACILITATOR SUPERFAMILY (MFS) PROFILE DOMAIN-CONTAINING PROTEIN"/>
    <property type="match status" value="1"/>
</dbReference>
<feature type="transmembrane region" description="Helical" evidence="8">
    <location>
        <begin position="391"/>
        <end position="413"/>
    </location>
</feature>
<dbReference type="InterPro" id="IPR020846">
    <property type="entry name" value="MFS_dom"/>
</dbReference>
<dbReference type="InterPro" id="IPR003663">
    <property type="entry name" value="Sugar/inositol_transpt"/>
</dbReference>
<dbReference type="InterPro" id="IPR036259">
    <property type="entry name" value="MFS_trans_sf"/>
</dbReference>
<feature type="transmembrane region" description="Helical" evidence="8">
    <location>
        <begin position="350"/>
        <end position="366"/>
    </location>
</feature>
<feature type="transmembrane region" description="Helical" evidence="8">
    <location>
        <begin position="154"/>
        <end position="177"/>
    </location>
</feature>
<dbReference type="InterPro" id="IPR050360">
    <property type="entry name" value="MFS_Sugar_Transporters"/>
</dbReference>
<keyword evidence="4 8" id="KW-0812">Transmembrane</keyword>
<evidence type="ECO:0000256" key="8">
    <source>
        <dbReference type="SAM" id="Phobius"/>
    </source>
</evidence>
<evidence type="ECO:0000256" key="2">
    <source>
        <dbReference type="ARBA" id="ARBA00010992"/>
    </source>
</evidence>
<dbReference type="InterPro" id="IPR005828">
    <property type="entry name" value="MFS_sugar_transport-like"/>
</dbReference>
<dbReference type="EMBL" id="LNZH02000217">
    <property type="protein sequence ID" value="OCB83889.1"/>
    <property type="molecule type" value="Genomic_DNA"/>
</dbReference>
<evidence type="ECO:0000256" key="1">
    <source>
        <dbReference type="ARBA" id="ARBA00004141"/>
    </source>
</evidence>
<protein>
    <submittedName>
        <fullName evidence="10">Sugar transporter</fullName>
    </submittedName>
</protein>
<gene>
    <name evidence="10" type="ORF">A7U60_g9095</name>
</gene>
<feature type="transmembrane region" description="Helical" evidence="8">
    <location>
        <begin position="51"/>
        <end position="76"/>
    </location>
</feature>
<evidence type="ECO:0000313" key="11">
    <source>
        <dbReference type="Proteomes" id="UP000757232"/>
    </source>
</evidence>
<comment type="caution">
    <text evidence="10">The sequence shown here is derived from an EMBL/GenBank/DDBJ whole genome shotgun (WGS) entry which is preliminary data.</text>
</comment>
<comment type="subcellular location">
    <subcellularLocation>
        <location evidence="1">Membrane</location>
        <topology evidence="1">Multi-pass membrane protein</topology>
    </subcellularLocation>
</comment>
<feature type="transmembrane region" description="Helical" evidence="8">
    <location>
        <begin position="420"/>
        <end position="440"/>
    </location>
</feature>
<dbReference type="SUPFAM" id="SSF103473">
    <property type="entry name" value="MFS general substrate transporter"/>
    <property type="match status" value="1"/>
</dbReference>
<dbReference type="PROSITE" id="PS00216">
    <property type="entry name" value="SUGAR_TRANSPORT_1"/>
    <property type="match status" value="1"/>
</dbReference>
<evidence type="ECO:0000256" key="3">
    <source>
        <dbReference type="ARBA" id="ARBA00022448"/>
    </source>
</evidence>
<dbReference type="PRINTS" id="PR00171">
    <property type="entry name" value="SUGRTRNSPORT"/>
</dbReference>
<evidence type="ECO:0000313" key="10">
    <source>
        <dbReference type="EMBL" id="OCB83889.1"/>
    </source>
</evidence>
<feature type="domain" description="Major facilitator superfamily (MFS) profile" evidence="9">
    <location>
        <begin position="52"/>
        <end position="549"/>
    </location>
</feature>
<dbReference type="Proteomes" id="UP000757232">
    <property type="component" value="Unassembled WGS sequence"/>
</dbReference>
<dbReference type="GO" id="GO:0005351">
    <property type="term" value="F:carbohydrate:proton symporter activity"/>
    <property type="evidence" value="ECO:0007669"/>
    <property type="project" value="TreeGrafter"/>
</dbReference>
<evidence type="ECO:0000256" key="4">
    <source>
        <dbReference type="ARBA" id="ARBA00022692"/>
    </source>
</evidence>
<feature type="transmembrane region" description="Helical" evidence="8">
    <location>
        <begin position="189"/>
        <end position="210"/>
    </location>
</feature>
<dbReference type="OrthoDB" id="508119at2759"/>
<proteinExistence type="inferred from homology"/>